<dbReference type="InterPro" id="IPR036866">
    <property type="entry name" value="RibonucZ/Hydroxyglut_hydro"/>
</dbReference>
<dbReference type="CDD" id="cd07731">
    <property type="entry name" value="ComA-like_MBL-fold"/>
    <property type="match status" value="1"/>
</dbReference>
<dbReference type="InterPro" id="IPR001279">
    <property type="entry name" value="Metallo-B-lactamas"/>
</dbReference>
<evidence type="ECO:0000259" key="2">
    <source>
        <dbReference type="SMART" id="SM00849"/>
    </source>
</evidence>
<dbReference type="PANTHER" id="PTHR30619:SF7">
    <property type="entry name" value="BETA-LACTAMASE DOMAIN PROTEIN"/>
    <property type="match status" value="1"/>
</dbReference>
<accession>F6B8I4</accession>
<protein>
    <submittedName>
        <fullName evidence="3">Beta-lactamase domain protein</fullName>
    </submittedName>
</protein>
<organism evidence="3 4">
    <name type="scientific">Desulfotomaculum nigrificans (strain DSM 14880 / VKM B-2319 / CO-1-SRB)</name>
    <name type="common">Desulfotomaculum carboxydivorans</name>
    <dbReference type="NCBI Taxonomy" id="868595"/>
    <lineage>
        <taxon>Bacteria</taxon>
        <taxon>Bacillati</taxon>
        <taxon>Bacillota</taxon>
        <taxon>Clostridia</taxon>
        <taxon>Eubacteriales</taxon>
        <taxon>Desulfotomaculaceae</taxon>
        <taxon>Desulfotomaculum</taxon>
    </lineage>
</organism>
<feature type="chain" id="PRO_5038563946" evidence="1">
    <location>
        <begin position="21"/>
        <end position="284"/>
    </location>
</feature>
<dbReference type="Pfam" id="PF00753">
    <property type="entry name" value="Lactamase_B"/>
    <property type="match status" value="1"/>
</dbReference>
<name>F6B8I4_DESCC</name>
<feature type="domain" description="Metallo-beta-lactamase" evidence="2">
    <location>
        <begin position="45"/>
        <end position="238"/>
    </location>
</feature>
<evidence type="ECO:0000313" key="3">
    <source>
        <dbReference type="EMBL" id="AEF93556.1"/>
    </source>
</evidence>
<evidence type="ECO:0000313" key="4">
    <source>
        <dbReference type="Proteomes" id="UP000009226"/>
    </source>
</evidence>
<dbReference type="eggNOG" id="COG2333">
    <property type="taxonomic scope" value="Bacteria"/>
</dbReference>
<dbReference type="AlphaFoldDB" id="F6B8I4"/>
<dbReference type="PROSITE" id="PS51257">
    <property type="entry name" value="PROKAR_LIPOPROTEIN"/>
    <property type="match status" value="1"/>
</dbReference>
<sequence precursor="true">MKRLLLLLALLLLVVTGCGQQSVSTNQSPPEGTGGLQVHFIDVGQADAILVQSDGRNMLVDAGNNGDADLVVDYLKKQGIDKLDVIIGTHPHEDHIGGLDAVIKNFPIGQVYLPKVNHTSKTYKDVLVALKKKQIKATPARGGQNFALGQAQVEIMAPNADKYEELNDYSVVCKITYGQTSFLLTGDAGVRSEEEMLQMGYNLKADVLKVAHHGSHSATGKAFLQAVAPKIAVISVGQPNDYGHPHRETLQKLAARGIKVYQTAQVGTIKMISDGKQIEVKTTR</sequence>
<dbReference type="HOGENOM" id="CLU_010363_0_3_9"/>
<gene>
    <name evidence="3" type="ordered locus">Desca_0671</name>
</gene>
<feature type="signal peptide" evidence="1">
    <location>
        <begin position="1"/>
        <end position="20"/>
    </location>
</feature>
<dbReference type="STRING" id="868595.Desca_0671"/>
<dbReference type="KEGG" id="dca:Desca_0671"/>
<keyword evidence="4" id="KW-1185">Reference proteome</keyword>
<dbReference type="RefSeq" id="WP_013809779.1">
    <property type="nucleotide sequence ID" value="NC_015565.1"/>
</dbReference>
<evidence type="ECO:0000256" key="1">
    <source>
        <dbReference type="SAM" id="SignalP"/>
    </source>
</evidence>
<dbReference type="Proteomes" id="UP000009226">
    <property type="component" value="Chromosome"/>
</dbReference>
<dbReference type="InterPro" id="IPR052159">
    <property type="entry name" value="Competence_DNA_uptake"/>
</dbReference>
<proteinExistence type="predicted"/>
<dbReference type="InterPro" id="IPR035681">
    <property type="entry name" value="ComA-like_MBL"/>
</dbReference>
<keyword evidence="1" id="KW-0732">Signal</keyword>
<dbReference type="SUPFAM" id="SSF56281">
    <property type="entry name" value="Metallo-hydrolase/oxidoreductase"/>
    <property type="match status" value="1"/>
</dbReference>
<dbReference type="SMART" id="SM00849">
    <property type="entry name" value="Lactamase_B"/>
    <property type="match status" value="1"/>
</dbReference>
<reference evidence="3 4" key="1">
    <citation type="submission" date="2011-05" db="EMBL/GenBank/DDBJ databases">
        <title>Complete sequence of Desulfotomaculum carboxydivorans CO-1-SRB.</title>
        <authorList>
            <consortium name="US DOE Joint Genome Institute"/>
            <person name="Lucas S."/>
            <person name="Han J."/>
            <person name="Lapidus A."/>
            <person name="Cheng J.-F."/>
            <person name="Goodwin L."/>
            <person name="Pitluck S."/>
            <person name="Peters L."/>
            <person name="Mikhailova N."/>
            <person name="Lu M."/>
            <person name="Han C."/>
            <person name="Tapia R."/>
            <person name="Land M."/>
            <person name="Hauser L."/>
            <person name="Kyrpides N."/>
            <person name="Ivanova N."/>
            <person name="Pagani I."/>
            <person name="Stams A."/>
            <person name="Plugge C."/>
            <person name="Muyzer G."/>
            <person name="Kuever J."/>
            <person name="Parshina S."/>
            <person name="Ivanova A."/>
            <person name="Nazina T."/>
            <person name="Woyke T."/>
        </authorList>
    </citation>
    <scope>NUCLEOTIDE SEQUENCE [LARGE SCALE GENOMIC DNA]</scope>
    <source>
        <strain evidence="4">DSM 14880 / VKM B-2319 / CO-1-SRB</strain>
    </source>
</reference>
<dbReference type="PANTHER" id="PTHR30619">
    <property type="entry name" value="DNA INTERNALIZATION/COMPETENCE PROTEIN COMEC/REC2"/>
    <property type="match status" value="1"/>
</dbReference>
<dbReference type="EMBL" id="CP002736">
    <property type="protein sequence ID" value="AEF93556.1"/>
    <property type="molecule type" value="Genomic_DNA"/>
</dbReference>
<dbReference type="Gene3D" id="3.60.15.10">
    <property type="entry name" value="Ribonuclease Z/Hydroxyacylglutathione hydrolase-like"/>
    <property type="match status" value="1"/>
</dbReference>